<proteinExistence type="predicted"/>
<comment type="caution">
    <text evidence="1">The sequence shown here is derived from an EMBL/GenBank/DDBJ whole genome shotgun (WGS) entry which is preliminary data.</text>
</comment>
<name>A0A1J5PF76_9ZZZZ</name>
<dbReference type="AlphaFoldDB" id="A0A1J5PF76"/>
<evidence type="ECO:0000313" key="1">
    <source>
        <dbReference type="EMBL" id="OIQ66180.1"/>
    </source>
</evidence>
<organism evidence="1">
    <name type="scientific">mine drainage metagenome</name>
    <dbReference type="NCBI Taxonomy" id="410659"/>
    <lineage>
        <taxon>unclassified sequences</taxon>
        <taxon>metagenomes</taxon>
        <taxon>ecological metagenomes</taxon>
    </lineage>
</organism>
<protein>
    <submittedName>
        <fullName evidence="1">Uncharacterized protein</fullName>
    </submittedName>
</protein>
<reference evidence="1" key="1">
    <citation type="submission" date="2016-10" db="EMBL/GenBank/DDBJ databases">
        <title>Sequence of Gallionella enrichment culture.</title>
        <authorList>
            <person name="Poehlein A."/>
            <person name="Muehling M."/>
            <person name="Daniel R."/>
        </authorList>
    </citation>
    <scope>NUCLEOTIDE SEQUENCE</scope>
</reference>
<sequence>MFFIYACFILQPTNEFGFAFFFDQLQHDGILFYFIECKPNLTKMFFLAKNFAGSISF</sequence>
<gene>
    <name evidence="1" type="ORF">GALL_522540</name>
</gene>
<dbReference type="EMBL" id="MLJW01006780">
    <property type="protein sequence ID" value="OIQ66180.1"/>
    <property type="molecule type" value="Genomic_DNA"/>
</dbReference>
<accession>A0A1J5PF76</accession>